<dbReference type="Pfam" id="PF09794">
    <property type="entry name" value="Avl9"/>
    <property type="match status" value="1"/>
</dbReference>
<dbReference type="InterPro" id="IPR037516">
    <property type="entry name" value="Tripartite_DENN"/>
</dbReference>
<protein>
    <recommendedName>
        <fullName evidence="3">UDENN domain-containing protein</fullName>
    </recommendedName>
</protein>
<comment type="similarity">
    <text evidence="1">Belongs to the AVL9 family.</text>
</comment>
<name>A0A8S2CYV8_9BILA</name>
<feature type="compositionally biased region" description="Low complexity" evidence="2">
    <location>
        <begin position="421"/>
        <end position="433"/>
    </location>
</feature>
<dbReference type="AlphaFoldDB" id="A0A8S2CYV8"/>
<sequence>MLKQLTKRIPLTIDSVGQTGSQDGLYVKKMFVGNEISLTNQLHEPLVLHIIVIGFHHKRGYQVEYTYPQFPSNTELPKAWVNLPSLTLPDGAHNRDKVYFHLPSLTDAKKTVFGVACYRQINAKNIQNKDADVTRNSIQKSVCVLLTKPYYGLVSSKLEIVTHAYFNENDFTKTSILETVYETLNETVLLQDEQAPLIGLSVRDLVIHYRRKILLLFKLLLLQKKVLFLMTPVETLVKTMISLVSLMPDLVENNLDECTYIDSSLLPQLRPIISNTDSDDVVFETEQTITEEKNNQPLSATKQNDKLPLSHLTTESVQPAIPTKINDSQQLPFSPSENIAVKIHSTSSNLSDVSDEETNVTPFVQSKLKTLKGSSSDSASTDSMQQSPSSTSLNILKRANTLKAKFSSAINRMSLPLSNSTTTTDQKVGDTTTNEAAENTSDTFGSYTAKECGLPLQLFKRNHLFHPYLSINSLEQLYSPLVRGFIVGATNSLFKQRDKLDVTIEDDATKFDIRSPLLRQQLQLTTADLRFQEFILQNVLPQEQSQQQQQHIITEASWEGNDEWIRLQFKDYLISLLATVKSNDDDLMNDFNRSYVEAFRSTDAYKQWLNQEQKIFETIPAGHLFAGQLNVQDVKLRVSHALQDTEAGRKLKGAVVDTSQFVNDTSRAATKALQSAKTTMTTFVGSFTKNWFNKPTKTNETTDAVEEQGKIAE</sequence>
<comment type="caution">
    <text evidence="4">The sequence shown here is derived from an EMBL/GenBank/DDBJ whole genome shotgun (WGS) entry which is preliminary data.</text>
</comment>
<organism evidence="4 6">
    <name type="scientific">Didymodactylos carnosus</name>
    <dbReference type="NCBI Taxonomy" id="1234261"/>
    <lineage>
        <taxon>Eukaryota</taxon>
        <taxon>Metazoa</taxon>
        <taxon>Spiralia</taxon>
        <taxon>Gnathifera</taxon>
        <taxon>Rotifera</taxon>
        <taxon>Eurotatoria</taxon>
        <taxon>Bdelloidea</taxon>
        <taxon>Philodinida</taxon>
        <taxon>Philodinidae</taxon>
        <taxon>Didymodactylos</taxon>
    </lineage>
</organism>
<evidence type="ECO:0000259" key="3">
    <source>
        <dbReference type="PROSITE" id="PS50211"/>
    </source>
</evidence>
<dbReference type="EMBL" id="CAJOBA010001966">
    <property type="protein sequence ID" value="CAF3622910.1"/>
    <property type="molecule type" value="Genomic_DNA"/>
</dbReference>
<feature type="compositionally biased region" description="Low complexity" evidence="2">
    <location>
        <begin position="374"/>
        <end position="387"/>
    </location>
</feature>
<feature type="region of interest" description="Disordered" evidence="2">
    <location>
        <begin position="417"/>
        <end position="439"/>
    </location>
</feature>
<dbReference type="PROSITE" id="PS50211">
    <property type="entry name" value="DENN"/>
    <property type="match status" value="1"/>
</dbReference>
<evidence type="ECO:0000313" key="4">
    <source>
        <dbReference type="EMBL" id="CAF0838013.1"/>
    </source>
</evidence>
<reference evidence="4" key="1">
    <citation type="submission" date="2021-02" db="EMBL/GenBank/DDBJ databases">
        <authorList>
            <person name="Nowell W R."/>
        </authorList>
    </citation>
    <scope>NUCLEOTIDE SEQUENCE</scope>
</reference>
<dbReference type="Proteomes" id="UP000677228">
    <property type="component" value="Unassembled WGS sequence"/>
</dbReference>
<feature type="domain" description="UDENN" evidence="3">
    <location>
        <begin position="48"/>
        <end position="615"/>
    </location>
</feature>
<accession>A0A8S2CYV8</accession>
<dbReference type="GO" id="GO:0005737">
    <property type="term" value="C:cytoplasm"/>
    <property type="evidence" value="ECO:0007669"/>
    <property type="project" value="TreeGrafter"/>
</dbReference>
<dbReference type="InterPro" id="IPR018307">
    <property type="entry name" value="ABL9/DENND6_dom"/>
</dbReference>
<feature type="region of interest" description="Disordered" evidence="2">
    <location>
        <begin position="288"/>
        <end position="309"/>
    </location>
</feature>
<dbReference type="PANTHER" id="PTHR31017">
    <property type="entry name" value="LATE SECRETORY PATHWAY PROTEIN AVL9-RELATED"/>
    <property type="match status" value="1"/>
</dbReference>
<evidence type="ECO:0000256" key="2">
    <source>
        <dbReference type="SAM" id="MobiDB-lite"/>
    </source>
</evidence>
<evidence type="ECO:0000256" key="1">
    <source>
        <dbReference type="ARBA" id="ARBA00038178"/>
    </source>
</evidence>
<gene>
    <name evidence="4" type="ORF">OVA965_LOCUS6496</name>
    <name evidence="5" type="ORF">TMI583_LOCUS6492</name>
</gene>
<evidence type="ECO:0000313" key="6">
    <source>
        <dbReference type="Proteomes" id="UP000677228"/>
    </source>
</evidence>
<dbReference type="PANTHER" id="PTHR31017:SF1">
    <property type="entry name" value="LATE SECRETORY PATHWAY PROTEIN AVL9 HOMOLOG"/>
    <property type="match status" value="1"/>
</dbReference>
<feature type="region of interest" description="Disordered" evidence="2">
    <location>
        <begin position="370"/>
        <end position="393"/>
    </location>
</feature>
<dbReference type="Proteomes" id="UP000682733">
    <property type="component" value="Unassembled WGS sequence"/>
</dbReference>
<proteinExistence type="inferred from homology"/>
<dbReference type="InterPro" id="IPR051731">
    <property type="entry name" value="DENND11/AVL9_GEFs"/>
</dbReference>
<dbReference type="EMBL" id="CAJNOK010001966">
    <property type="protein sequence ID" value="CAF0838013.1"/>
    <property type="molecule type" value="Genomic_DNA"/>
</dbReference>
<evidence type="ECO:0000313" key="5">
    <source>
        <dbReference type="EMBL" id="CAF3622910.1"/>
    </source>
</evidence>